<organism evidence="3 4">
    <name type="scientific">Amorphus orientalis</name>
    <dbReference type="NCBI Taxonomy" id="649198"/>
    <lineage>
        <taxon>Bacteria</taxon>
        <taxon>Pseudomonadati</taxon>
        <taxon>Pseudomonadota</taxon>
        <taxon>Alphaproteobacteria</taxon>
        <taxon>Hyphomicrobiales</taxon>
        <taxon>Amorphaceae</taxon>
        <taxon>Amorphus</taxon>
    </lineage>
</organism>
<accession>A0AAE3VPF6</accession>
<feature type="chain" id="PRO_5042022842" evidence="2">
    <location>
        <begin position="16"/>
        <end position="350"/>
    </location>
</feature>
<name>A0AAE3VPF6_9HYPH</name>
<dbReference type="EMBL" id="JAUSUL010000002">
    <property type="protein sequence ID" value="MDQ0315336.1"/>
    <property type="molecule type" value="Genomic_DNA"/>
</dbReference>
<evidence type="ECO:0000313" key="4">
    <source>
        <dbReference type="Proteomes" id="UP001229244"/>
    </source>
</evidence>
<keyword evidence="4" id="KW-1185">Reference proteome</keyword>
<dbReference type="Proteomes" id="UP001229244">
    <property type="component" value="Unassembled WGS sequence"/>
</dbReference>
<feature type="signal peptide" evidence="2">
    <location>
        <begin position="1"/>
        <end position="15"/>
    </location>
</feature>
<reference evidence="3" key="1">
    <citation type="submission" date="2023-07" db="EMBL/GenBank/DDBJ databases">
        <title>Genomic Encyclopedia of Type Strains, Phase IV (KMG-IV): sequencing the most valuable type-strain genomes for metagenomic binning, comparative biology and taxonomic classification.</title>
        <authorList>
            <person name="Goeker M."/>
        </authorList>
    </citation>
    <scope>NUCLEOTIDE SEQUENCE</scope>
    <source>
        <strain evidence="3">DSM 21202</strain>
    </source>
</reference>
<dbReference type="InterPro" id="IPR009380">
    <property type="entry name" value="DUF1036"/>
</dbReference>
<sequence>MRRLLIAACLSTALAGLDGGLHSAAAELQFCNETDVGVSVAVGYEADDGEWASEGWWRIEPDACKTTLKGELTRQSYYWRATSSRYDWEESRFMFCTSPEVFTIRGDTNCAARGYERSTFNRIELPEGVLSFRYRLTADAAKEPAQAASQKAAAPGEVDRDPPGTHGEPYTIAGLLGGCEGTDTTFWCDLYANGYRYRATTGGATPTATIERLMDVPVNTPMVWSGDMISYAGSLAEVTIRGAREEGDDPFADVRARLQGYWISTEDQAYTLLIAGALFEEYYDNVPTDSLVVEIAGTCQGSRGAGPYLIAHPLARDDEPRCFEIVEATDDALTLFPLGTMGFLDFRRGS</sequence>
<gene>
    <name evidence="3" type="ORF">J2S73_001793</name>
</gene>
<evidence type="ECO:0000256" key="1">
    <source>
        <dbReference type="SAM" id="MobiDB-lite"/>
    </source>
</evidence>
<proteinExistence type="predicted"/>
<comment type="caution">
    <text evidence="3">The sequence shown here is derived from an EMBL/GenBank/DDBJ whole genome shotgun (WGS) entry which is preliminary data.</text>
</comment>
<dbReference type="Pfam" id="PF06282">
    <property type="entry name" value="DUF1036"/>
    <property type="match status" value="1"/>
</dbReference>
<evidence type="ECO:0000313" key="3">
    <source>
        <dbReference type="EMBL" id="MDQ0315336.1"/>
    </source>
</evidence>
<dbReference type="RefSeq" id="WP_306885169.1">
    <property type="nucleotide sequence ID" value="NZ_JAUSUL010000002.1"/>
</dbReference>
<feature type="compositionally biased region" description="Low complexity" evidence="1">
    <location>
        <begin position="145"/>
        <end position="155"/>
    </location>
</feature>
<feature type="region of interest" description="Disordered" evidence="1">
    <location>
        <begin position="145"/>
        <end position="167"/>
    </location>
</feature>
<dbReference type="AlphaFoldDB" id="A0AAE3VPF6"/>
<keyword evidence="2" id="KW-0732">Signal</keyword>
<evidence type="ECO:0000256" key="2">
    <source>
        <dbReference type="SAM" id="SignalP"/>
    </source>
</evidence>
<protein>
    <submittedName>
        <fullName evidence="3">Membrane protein</fullName>
    </submittedName>
</protein>